<keyword evidence="4" id="KW-1185">Reference proteome</keyword>
<reference evidence="5" key="1">
    <citation type="submission" date="2025-08" db="UniProtKB">
        <authorList>
            <consortium name="RefSeq"/>
        </authorList>
    </citation>
    <scope>IDENTIFICATION</scope>
</reference>
<comment type="similarity">
    <text evidence="1">Belongs to the HIN-200 family.</text>
</comment>
<keyword evidence="2" id="KW-0175">Coiled coil</keyword>
<evidence type="ECO:0000313" key="4">
    <source>
        <dbReference type="Proteomes" id="UP000515203"/>
    </source>
</evidence>
<dbReference type="GO" id="GO:0003690">
    <property type="term" value="F:double-stranded DNA binding"/>
    <property type="evidence" value="ECO:0007669"/>
    <property type="project" value="TreeGrafter"/>
</dbReference>
<proteinExistence type="inferred from homology"/>
<name>A0A6P6D7K8_OCTDE</name>
<dbReference type="PANTHER" id="PTHR12200">
    <property type="entry name" value="INTERFERON-INDUCIBLE PROTEIN AIM2 FAMILY MEMBER"/>
    <property type="match status" value="1"/>
</dbReference>
<organism evidence="4 5">
    <name type="scientific">Octodon degus</name>
    <name type="common">Degu</name>
    <name type="synonym">Sciurus degus</name>
    <dbReference type="NCBI Taxonomy" id="10160"/>
    <lineage>
        <taxon>Eukaryota</taxon>
        <taxon>Metazoa</taxon>
        <taxon>Chordata</taxon>
        <taxon>Craniata</taxon>
        <taxon>Vertebrata</taxon>
        <taxon>Euteleostomi</taxon>
        <taxon>Mammalia</taxon>
        <taxon>Eutheria</taxon>
        <taxon>Euarchontoglires</taxon>
        <taxon>Glires</taxon>
        <taxon>Rodentia</taxon>
        <taxon>Hystricomorpha</taxon>
        <taxon>Octodontidae</taxon>
        <taxon>Octodon</taxon>
    </lineage>
</organism>
<dbReference type="GeneID" id="111812202"/>
<dbReference type="GO" id="GO:0002218">
    <property type="term" value="P:activation of innate immune response"/>
    <property type="evidence" value="ECO:0007669"/>
    <property type="project" value="InterPro"/>
</dbReference>
<dbReference type="Proteomes" id="UP000515203">
    <property type="component" value="Unplaced"/>
</dbReference>
<feature type="coiled-coil region" evidence="2">
    <location>
        <begin position="14"/>
        <end position="41"/>
    </location>
</feature>
<evidence type="ECO:0000313" key="5">
    <source>
        <dbReference type="RefSeq" id="XP_023555638.1"/>
    </source>
</evidence>
<dbReference type="InParanoid" id="A0A6P6D7K8"/>
<evidence type="ECO:0000256" key="2">
    <source>
        <dbReference type="SAM" id="Coils"/>
    </source>
</evidence>
<dbReference type="RefSeq" id="XP_023555638.1">
    <property type="nucleotide sequence ID" value="XM_023699870.1"/>
</dbReference>
<evidence type="ECO:0000256" key="1">
    <source>
        <dbReference type="ARBA" id="ARBA00008647"/>
    </source>
</evidence>
<dbReference type="GO" id="GO:0005654">
    <property type="term" value="C:nucleoplasm"/>
    <property type="evidence" value="ECO:0007669"/>
    <property type="project" value="TreeGrafter"/>
</dbReference>
<dbReference type="GO" id="GO:0035458">
    <property type="term" value="P:cellular response to interferon-beta"/>
    <property type="evidence" value="ECO:0007669"/>
    <property type="project" value="InterPro"/>
</dbReference>
<dbReference type="GO" id="GO:0005829">
    <property type="term" value="C:cytosol"/>
    <property type="evidence" value="ECO:0007669"/>
    <property type="project" value="TreeGrafter"/>
</dbReference>
<evidence type="ECO:0000256" key="3">
    <source>
        <dbReference type="SAM" id="MobiDB-lite"/>
    </source>
</evidence>
<protein>
    <submittedName>
        <fullName evidence="5">Gamma-interferon-inducible protein 16-like</fullName>
    </submittedName>
</protein>
<dbReference type="PANTHER" id="PTHR12200:SF28">
    <property type="entry name" value="INTEFERON-ACTIVABLE PROTEIN 208-RELATED"/>
    <property type="match status" value="1"/>
</dbReference>
<sequence length="92" mass="10467">MAKKFKTDTGLGKLVEIFKEIQELEDRAALLRKEMSKVQRKCRERAKTTGNKSQQDEASSVQCALSTDEDSQPESKMDVPMMKVTKAKKNKM</sequence>
<accession>A0A6P6D7K8</accession>
<dbReference type="Gene3D" id="1.10.533.10">
    <property type="entry name" value="Death Domain, Fas"/>
    <property type="match status" value="1"/>
</dbReference>
<dbReference type="InterPro" id="IPR040205">
    <property type="entry name" value="HIN-200"/>
</dbReference>
<gene>
    <name evidence="5" type="primary">LOC111812202</name>
</gene>
<dbReference type="AlphaFoldDB" id="A0A6P6D7K8"/>
<feature type="region of interest" description="Disordered" evidence="3">
    <location>
        <begin position="42"/>
        <end position="92"/>
    </location>
</feature>
<feature type="compositionally biased region" description="Polar residues" evidence="3">
    <location>
        <begin position="48"/>
        <end position="65"/>
    </location>
</feature>
<dbReference type="InterPro" id="IPR011029">
    <property type="entry name" value="DEATH-like_dom_sf"/>
</dbReference>